<reference evidence="1 3" key="2">
    <citation type="journal article" date="2018" name="Plant J.">
        <title>The Physcomitrella patens chromosome-scale assembly reveals moss genome structure and evolution.</title>
        <authorList>
            <person name="Lang D."/>
            <person name="Ullrich K.K."/>
            <person name="Murat F."/>
            <person name="Fuchs J."/>
            <person name="Jenkins J."/>
            <person name="Haas F.B."/>
            <person name="Piednoel M."/>
            <person name="Gundlach H."/>
            <person name="Van Bel M."/>
            <person name="Meyberg R."/>
            <person name="Vives C."/>
            <person name="Morata J."/>
            <person name="Symeonidi A."/>
            <person name="Hiss M."/>
            <person name="Muchero W."/>
            <person name="Kamisugi Y."/>
            <person name="Saleh O."/>
            <person name="Blanc G."/>
            <person name="Decker E.L."/>
            <person name="van Gessel N."/>
            <person name="Grimwood J."/>
            <person name="Hayes R.D."/>
            <person name="Graham S.W."/>
            <person name="Gunter L.E."/>
            <person name="McDaniel S.F."/>
            <person name="Hoernstein S.N.W."/>
            <person name="Larsson A."/>
            <person name="Li F.W."/>
            <person name="Perroud P.F."/>
            <person name="Phillips J."/>
            <person name="Ranjan P."/>
            <person name="Rokshar D.S."/>
            <person name="Rothfels C.J."/>
            <person name="Schneider L."/>
            <person name="Shu S."/>
            <person name="Stevenson D.W."/>
            <person name="Thummler F."/>
            <person name="Tillich M."/>
            <person name="Villarreal Aguilar J.C."/>
            <person name="Widiez T."/>
            <person name="Wong G.K."/>
            <person name="Wymore A."/>
            <person name="Zhang Y."/>
            <person name="Zimmer A.D."/>
            <person name="Quatrano R.S."/>
            <person name="Mayer K.F.X."/>
            <person name="Goodstein D."/>
            <person name="Casacuberta J.M."/>
            <person name="Vandepoele K."/>
            <person name="Reski R."/>
            <person name="Cuming A.C."/>
            <person name="Tuskan G.A."/>
            <person name="Maumus F."/>
            <person name="Salse J."/>
            <person name="Schmutz J."/>
            <person name="Rensing S.A."/>
        </authorList>
    </citation>
    <scope>NUCLEOTIDE SEQUENCE [LARGE SCALE GENOMIC DNA]</scope>
    <source>
        <strain evidence="2 3">cv. Gransden 2004</strain>
    </source>
</reference>
<evidence type="ECO:0000313" key="2">
    <source>
        <dbReference type="EnsemblPlants" id="PAC:32983323.CDS.1"/>
    </source>
</evidence>
<dbReference type="InParanoid" id="A0A2K1J0Q7"/>
<organism evidence="1">
    <name type="scientific">Physcomitrium patens</name>
    <name type="common">Spreading-leaved earth moss</name>
    <name type="synonym">Physcomitrella patens</name>
    <dbReference type="NCBI Taxonomy" id="3218"/>
    <lineage>
        <taxon>Eukaryota</taxon>
        <taxon>Viridiplantae</taxon>
        <taxon>Streptophyta</taxon>
        <taxon>Embryophyta</taxon>
        <taxon>Bryophyta</taxon>
        <taxon>Bryophytina</taxon>
        <taxon>Bryopsida</taxon>
        <taxon>Funariidae</taxon>
        <taxon>Funariales</taxon>
        <taxon>Funariaceae</taxon>
        <taxon>Physcomitrium</taxon>
    </lineage>
</organism>
<dbReference type="Gramene" id="Pp3c18_11751V3.1">
    <property type="protein sequence ID" value="PAC:32983323.CDS.1"/>
    <property type="gene ID" value="Pp3c18_11751"/>
</dbReference>
<sequence>MEDITCMCVKSVWSFVARSADSCAFCCHMPSPHSDVHDAKLTLLQAPHCCAQSETADRRRRWSGRGLDTGERGTG</sequence>
<name>A0A2K1J0Q7_PHYPA</name>
<dbReference type="Proteomes" id="UP000006727">
    <property type="component" value="Chromosome 18"/>
</dbReference>
<proteinExistence type="predicted"/>
<evidence type="ECO:0000313" key="3">
    <source>
        <dbReference type="Proteomes" id="UP000006727"/>
    </source>
</evidence>
<dbReference type="AlphaFoldDB" id="A0A2K1J0Q7"/>
<gene>
    <name evidence="1" type="ORF">PHYPA_023011</name>
</gene>
<reference evidence="2" key="3">
    <citation type="submission" date="2020-12" db="UniProtKB">
        <authorList>
            <consortium name="EnsemblPlants"/>
        </authorList>
    </citation>
    <scope>IDENTIFICATION</scope>
</reference>
<dbReference type="EnsemblPlants" id="Pp3c18_11751V3.1">
    <property type="protein sequence ID" value="PAC:32983323.CDS.1"/>
    <property type="gene ID" value="Pp3c18_11751"/>
</dbReference>
<keyword evidence="3" id="KW-1185">Reference proteome</keyword>
<accession>A0A2K1J0Q7</accession>
<dbReference type="EMBL" id="ABEU02000018">
    <property type="protein sequence ID" value="PNR35112.1"/>
    <property type="molecule type" value="Genomic_DNA"/>
</dbReference>
<reference evidence="1 3" key="1">
    <citation type="journal article" date="2008" name="Science">
        <title>The Physcomitrella genome reveals evolutionary insights into the conquest of land by plants.</title>
        <authorList>
            <person name="Rensing S."/>
            <person name="Lang D."/>
            <person name="Zimmer A."/>
            <person name="Terry A."/>
            <person name="Salamov A."/>
            <person name="Shapiro H."/>
            <person name="Nishiyama T."/>
            <person name="Perroud P.-F."/>
            <person name="Lindquist E."/>
            <person name="Kamisugi Y."/>
            <person name="Tanahashi T."/>
            <person name="Sakakibara K."/>
            <person name="Fujita T."/>
            <person name="Oishi K."/>
            <person name="Shin-I T."/>
            <person name="Kuroki Y."/>
            <person name="Toyoda A."/>
            <person name="Suzuki Y."/>
            <person name="Hashimoto A."/>
            <person name="Yamaguchi K."/>
            <person name="Sugano A."/>
            <person name="Kohara Y."/>
            <person name="Fujiyama A."/>
            <person name="Anterola A."/>
            <person name="Aoki S."/>
            <person name="Ashton N."/>
            <person name="Barbazuk W.B."/>
            <person name="Barker E."/>
            <person name="Bennetzen J."/>
            <person name="Bezanilla M."/>
            <person name="Blankenship R."/>
            <person name="Cho S.H."/>
            <person name="Dutcher S."/>
            <person name="Estelle M."/>
            <person name="Fawcett J.A."/>
            <person name="Gundlach H."/>
            <person name="Hanada K."/>
            <person name="Heyl A."/>
            <person name="Hicks K.A."/>
            <person name="Hugh J."/>
            <person name="Lohr M."/>
            <person name="Mayer K."/>
            <person name="Melkozernov A."/>
            <person name="Murata T."/>
            <person name="Nelson D."/>
            <person name="Pils B."/>
            <person name="Prigge M."/>
            <person name="Reiss B."/>
            <person name="Renner T."/>
            <person name="Rombauts S."/>
            <person name="Rushton P."/>
            <person name="Sanderfoot A."/>
            <person name="Schween G."/>
            <person name="Shiu S.-H."/>
            <person name="Stueber K."/>
            <person name="Theodoulou F.L."/>
            <person name="Tu H."/>
            <person name="Van de Peer Y."/>
            <person name="Verrier P.J."/>
            <person name="Waters E."/>
            <person name="Wood A."/>
            <person name="Yang L."/>
            <person name="Cove D."/>
            <person name="Cuming A."/>
            <person name="Hasebe M."/>
            <person name="Lucas S."/>
            <person name="Mishler D.B."/>
            <person name="Reski R."/>
            <person name="Grigoriev I."/>
            <person name="Quatrano R.S."/>
            <person name="Boore J.L."/>
        </authorList>
    </citation>
    <scope>NUCLEOTIDE SEQUENCE [LARGE SCALE GENOMIC DNA]</scope>
    <source>
        <strain evidence="2 3">cv. Gransden 2004</strain>
    </source>
</reference>
<evidence type="ECO:0000313" key="1">
    <source>
        <dbReference type="EMBL" id="PNR35112.1"/>
    </source>
</evidence>
<protein>
    <submittedName>
        <fullName evidence="1 2">Uncharacterized protein</fullName>
    </submittedName>
</protein>